<dbReference type="RefSeq" id="WP_073601286.1">
    <property type="nucleotide sequence ID" value="NZ_MRCB01000035.1"/>
</dbReference>
<evidence type="ECO:0000313" key="3">
    <source>
        <dbReference type="Proteomes" id="UP000186868"/>
    </source>
</evidence>
<name>A0A1U7H971_9CYAN</name>
<protein>
    <submittedName>
        <fullName evidence="2">Uncharacterized protein</fullName>
    </submittedName>
</protein>
<keyword evidence="3" id="KW-1185">Reference proteome</keyword>
<dbReference type="OrthoDB" id="8451820at2"/>
<reference evidence="2 3" key="1">
    <citation type="submission" date="2016-11" db="EMBL/GenBank/DDBJ databases">
        <title>Draft Genome Sequences of Nine Cyanobacterial Strains from Diverse Habitats.</title>
        <authorList>
            <person name="Zhu T."/>
            <person name="Hou S."/>
            <person name="Lu X."/>
            <person name="Hess W.R."/>
        </authorList>
    </citation>
    <scope>NUCLEOTIDE SEQUENCE [LARGE SCALE GENOMIC DNA]</scope>
    <source>
        <strain evidence="2 3">NIES-593</strain>
    </source>
</reference>
<proteinExistence type="predicted"/>
<comment type="caution">
    <text evidence="2">The sequence shown here is derived from an EMBL/GenBank/DDBJ whole genome shotgun (WGS) entry which is preliminary data.</text>
</comment>
<feature type="coiled-coil region" evidence="1">
    <location>
        <begin position="86"/>
        <end position="118"/>
    </location>
</feature>
<organism evidence="2 3">
    <name type="scientific">Hydrococcus rivularis NIES-593</name>
    <dbReference type="NCBI Taxonomy" id="1921803"/>
    <lineage>
        <taxon>Bacteria</taxon>
        <taxon>Bacillati</taxon>
        <taxon>Cyanobacteriota</taxon>
        <taxon>Cyanophyceae</taxon>
        <taxon>Pleurocapsales</taxon>
        <taxon>Hydrococcaceae</taxon>
        <taxon>Hydrococcus</taxon>
    </lineage>
</organism>
<dbReference type="AlphaFoldDB" id="A0A1U7H971"/>
<evidence type="ECO:0000313" key="2">
    <source>
        <dbReference type="EMBL" id="OKH20088.1"/>
    </source>
</evidence>
<dbReference type="EMBL" id="MRCB01000035">
    <property type="protein sequence ID" value="OKH20088.1"/>
    <property type="molecule type" value="Genomic_DNA"/>
</dbReference>
<sequence>MFSPMQWSPNFHFPFSGSVTQDISPRTDWFSREIEPDAGDPEIEREVFHEVASYGKQLGILTDSLLAVVRELKPEALEDIRALEQLKEIQRQVEQIKSDRKEQTRERAKQILDKLSQSDPEFLVELLESYPRKANANSMGL</sequence>
<accession>A0A1U7H971</accession>
<keyword evidence="1" id="KW-0175">Coiled coil</keyword>
<evidence type="ECO:0000256" key="1">
    <source>
        <dbReference type="SAM" id="Coils"/>
    </source>
</evidence>
<gene>
    <name evidence="2" type="ORF">NIES593_20110</name>
</gene>
<dbReference type="Proteomes" id="UP000186868">
    <property type="component" value="Unassembled WGS sequence"/>
</dbReference>